<dbReference type="AlphaFoldDB" id="A0A7S4C002"/>
<gene>
    <name evidence="6" type="ORF">PCAR00345_LOCUS35371</name>
</gene>
<feature type="region of interest" description="Disordered" evidence="3">
    <location>
        <begin position="80"/>
        <end position="133"/>
    </location>
</feature>
<dbReference type="InterPro" id="IPR051091">
    <property type="entry name" value="O-Glucosyltr/Glycosyltrsf_90"/>
</dbReference>
<feature type="signal peptide" evidence="4">
    <location>
        <begin position="1"/>
        <end position="24"/>
    </location>
</feature>
<proteinExistence type="inferred from homology"/>
<protein>
    <recommendedName>
        <fullName evidence="5">Glycosyl transferase CAP10 domain-containing protein</fullName>
    </recommendedName>
</protein>
<dbReference type="PANTHER" id="PTHR12203:SF35">
    <property type="entry name" value="PROTEIN O-GLUCOSYLTRANSFERASE 1"/>
    <property type="match status" value="1"/>
</dbReference>
<evidence type="ECO:0000256" key="1">
    <source>
        <dbReference type="ARBA" id="ARBA00010118"/>
    </source>
</evidence>
<feature type="chain" id="PRO_5031007762" description="Glycosyl transferase CAP10 domain-containing protein" evidence="4">
    <location>
        <begin position="25"/>
        <end position="757"/>
    </location>
</feature>
<evidence type="ECO:0000256" key="4">
    <source>
        <dbReference type="SAM" id="SignalP"/>
    </source>
</evidence>
<name>A0A7S4C002_CHRCT</name>
<accession>A0A7S4C002</accession>
<reference evidence="6" key="1">
    <citation type="submission" date="2021-01" db="EMBL/GenBank/DDBJ databases">
        <authorList>
            <person name="Corre E."/>
            <person name="Pelletier E."/>
            <person name="Niang G."/>
            <person name="Scheremetjew M."/>
            <person name="Finn R."/>
            <person name="Kale V."/>
            <person name="Holt S."/>
            <person name="Cochrane G."/>
            <person name="Meng A."/>
            <person name="Brown T."/>
            <person name="Cohen L."/>
        </authorList>
    </citation>
    <scope>NUCLEOTIDE SEQUENCE</scope>
    <source>
        <strain evidence="6">CCMP645</strain>
    </source>
</reference>
<sequence>MSPRSTQLAIQLLLLFLLIAAVFHLANTPIGENLQSIVHIDQQASLSASDATATAHYPVVPPLLKFATAANSVVISNRERDVKPAQPAEPKALGHVSSGSSSLQSSFNTAALTRSRSPKWSRKSQTQIEPLPPCLPIPRWDSSRFSHDQDWVPLADGSAAIPATLWRWTRQAGGVHLKNQLSGGHLNCRPGGFVRGHGDTPQRGGKWTAAQPGKGTQLQPTEIDAESFRLDAPRCAPSPRTLSLRFSGCGGVFLSVGVSGELEAAMSECSDAARCLFDLETPDGAVGSVAQEGWFALRSRLTGKLVRMVDGSHIGFSSWDGIRQPRAVRKDSGVLSRHAADARAAESGARACPLRRVPDAAVSSSDDVGAADREQPSWRFNASRYAASVRRALLPWFDGELSATLIDMVFWHEMYPPNNRQEKPNLHISLTNGSLHYKWQPTSGELGGSPVPSSTDSQMLRMLAEVISLVELPDIELIAHTDTLPKVAAQNPEPVLSPTTDAAHNDIAVPSTHLWALADAATPECTSPPARRVAALFVAADCEVPLGGVHGPLWRFYPAFTALRIAAEQLPGRVRVELCDPWRQPSEPSLPIARAWRRKAQLEVAALVRAAEAAAVDAEGGALPTDACAFKWLLIIESRAPSGQLVQRLRQGFTVFKQESHLREHFSTLLQPWVHYVPVSENLEDVAQRVQWALAHEHEAAAIAARGQQLAQGLHRRELACFWWLLLTMFAPLQNFHSRSAPALGFKPWLSTSAKSS</sequence>
<evidence type="ECO:0000259" key="5">
    <source>
        <dbReference type="SMART" id="SM00672"/>
    </source>
</evidence>
<comment type="similarity">
    <text evidence="1">Belongs to the glycosyltransferase 90 family.</text>
</comment>
<dbReference type="GO" id="GO:0016740">
    <property type="term" value="F:transferase activity"/>
    <property type="evidence" value="ECO:0007669"/>
    <property type="project" value="UniProtKB-KW"/>
</dbReference>
<evidence type="ECO:0000313" key="6">
    <source>
        <dbReference type="EMBL" id="CAE0782669.1"/>
    </source>
</evidence>
<keyword evidence="4" id="KW-0732">Signal</keyword>
<evidence type="ECO:0000256" key="3">
    <source>
        <dbReference type="SAM" id="MobiDB-lite"/>
    </source>
</evidence>
<dbReference type="SMART" id="SM00672">
    <property type="entry name" value="CAP10"/>
    <property type="match status" value="1"/>
</dbReference>
<keyword evidence="2" id="KW-0808">Transferase</keyword>
<dbReference type="InterPro" id="IPR006598">
    <property type="entry name" value="CAP10"/>
</dbReference>
<dbReference type="EMBL" id="HBIZ01055346">
    <property type="protein sequence ID" value="CAE0782669.1"/>
    <property type="molecule type" value="Transcribed_RNA"/>
</dbReference>
<dbReference type="Pfam" id="PF05686">
    <property type="entry name" value="Glyco_transf_90"/>
    <property type="match status" value="1"/>
</dbReference>
<feature type="compositionally biased region" description="Low complexity" evidence="3">
    <location>
        <begin position="97"/>
        <end position="106"/>
    </location>
</feature>
<organism evidence="6">
    <name type="scientific">Chrysotila carterae</name>
    <name type="common">Marine alga</name>
    <name type="synonym">Syracosphaera carterae</name>
    <dbReference type="NCBI Taxonomy" id="13221"/>
    <lineage>
        <taxon>Eukaryota</taxon>
        <taxon>Haptista</taxon>
        <taxon>Haptophyta</taxon>
        <taxon>Prymnesiophyceae</taxon>
        <taxon>Isochrysidales</taxon>
        <taxon>Isochrysidaceae</taxon>
        <taxon>Chrysotila</taxon>
    </lineage>
</organism>
<evidence type="ECO:0000256" key="2">
    <source>
        <dbReference type="ARBA" id="ARBA00022679"/>
    </source>
</evidence>
<feature type="domain" description="Glycosyl transferase CAP10" evidence="5">
    <location>
        <begin position="471"/>
        <end position="737"/>
    </location>
</feature>
<dbReference type="PANTHER" id="PTHR12203">
    <property type="entry name" value="KDEL LYS-ASP-GLU-LEU CONTAINING - RELATED"/>
    <property type="match status" value="1"/>
</dbReference>